<accession>A0AAE3XGW0</accession>
<dbReference type="AlphaFoldDB" id="A0AAE3XGW0"/>
<protein>
    <submittedName>
        <fullName evidence="1">Uncharacterized protein</fullName>
    </submittedName>
</protein>
<sequence length="91" mass="10222">MPAPAETRQDIYIDARFAQDRQLIALLIQEDARIGTTTFQPGDIALVDLSDHQHHGVIATRTGPMWHLHAPGPTRTRPHLTGRVVRIIRTL</sequence>
<evidence type="ECO:0000313" key="2">
    <source>
        <dbReference type="Proteomes" id="UP001185331"/>
    </source>
</evidence>
<reference evidence="1" key="1">
    <citation type="submission" date="2023-07" db="EMBL/GenBank/DDBJ databases">
        <title>Sorghum-associated microbial communities from plants grown in Nebraska, USA.</title>
        <authorList>
            <person name="Schachtman D."/>
        </authorList>
    </citation>
    <scope>NUCLEOTIDE SEQUENCE</scope>
    <source>
        <strain evidence="1">BE330</strain>
    </source>
</reference>
<dbReference type="Proteomes" id="UP001185331">
    <property type="component" value="Unassembled WGS sequence"/>
</dbReference>
<dbReference type="EMBL" id="JAVDQK010000010">
    <property type="protein sequence ID" value="MDR6219940.1"/>
    <property type="molecule type" value="Genomic_DNA"/>
</dbReference>
<organism evidence="1 2">
    <name type="scientific">Deinococcus soli</name>
    <name type="common">ex Cha et al. 2016</name>
    <dbReference type="NCBI Taxonomy" id="1309411"/>
    <lineage>
        <taxon>Bacteria</taxon>
        <taxon>Thermotogati</taxon>
        <taxon>Deinococcota</taxon>
        <taxon>Deinococci</taxon>
        <taxon>Deinococcales</taxon>
        <taxon>Deinococcaceae</taxon>
        <taxon>Deinococcus</taxon>
    </lineage>
</organism>
<proteinExistence type="predicted"/>
<name>A0AAE3XGW0_9DEIO</name>
<evidence type="ECO:0000313" key="1">
    <source>
        <dbReference type="EMBL" id="MDR6219940.1"/>
    </source>
</evidence>
<gene>
    <name evidence="1" type="ORF">J2Y00_003551</name>
</gene>
<comment type="caution">
    <text evidence="1">The sequence shown here is derived from an EMBL/GenBank/DDBJ whole genome shotgun (WGS) entry which is preliminary data.</text>
</comment>
<dbReference type="RefSeq" id="WP_309869456.1">
    <property type="nucleotide sequence ID" value="NZ_JAVDQK010000010.1"/>
</dbReference>